<name>A0A3A1YQI5_9BURK</name>
<feature type="transmembrane region" description="Helical" evidence="1">
    <location>
        <begin position="42"/>
        <end position="62"/>
    </location>
</feature>
<keyword evidence="1" id="KW-0472">Membrane</keyword>
<feature type="transmembrane region" description="Helical" evidence="1">
    <location>
        <begin position="6"/>
        <end position="21"/>
    </location>
</feature>
<comment type="caution">
    <text evidence="2">The sequence shown here is derived from an EMBL/GenBank/DDBJ whole genome shotgun (WGS) entry which is preliminary data.</text>
</comment>
<dbReference type="RefSeq" id="WP_114420912.1">
    <property type="nucleotide sequence ID" value="NZ_NQYH01000008.1"/>
</dbReference>
<organism evidence="2 3">
    <name type="scientific">Neopusillimonas maritima</name>
    <dbReference type="NCBI Taxonomy" id="2026239"/>
    <lineage>
        <taxon>Bacteria</taxon>
        <taxon>Pseudomonadati</taxon>
        <taxon>Pseudomonadota</taxon>
        <taxon>Betaproteobacteria</taxon>
        <taxon>Burkholderiales</taxon>
        <taxon>Alcaligenaceae</taxon>
        <taxon>Neopusillimonas</taxon>
    </lineage>
</organism>
<keyword evidence="1" id="KW-0812">Transmembrane</keyword>
<evidence type="ECO:0000256" key="1">
    <source>
        <dbReference type="SAM" id="Phobius"/>
    </source>
</evidence>
<dbReference type="AlphaFoldDB" id="A0A3A1YQI5"/>
<reference evidence="2 3" key="1">
    <citation type="submission" date="2017-08" db="EMBL/GenBank/DDBJ databases">
        <title>Pusillimonas indicus sp. nov., a member of the family Alcaligenaceae isolated from surface seawater.</title>
        <authorList>
            <person name="Li J."/>
        </authorList>
    </citation>
    <scope>NUCLEOTIDE SEQUENCE [LARGE SCALE GENOMIC DNA]</scope>
    <source>
        <strain evidence="2 3">L52-1-41</strain>
    </source>
</reference>
<sequence length="64" mass="7145">MKVGIVLFSIFTMAATAWWLFRSNRHSRLSFKEKLHIVGQSLATGVAVYFALLLLAVIYLSVTG</sequence>
<proteinExistence type="predicted"/>
<gene>
    <name evidence="2" type="ORF">CJP73_10535</name>
</gene>
<accession>A0A3A1YQI5</accession>
<evidence type="ECO:0000313" key="2">
    <source>
        <dbReference type="EMBL" id="RIY40553.1"/>
    </source>
</evidence>
<keyword evidence="1" id="KW-1133">Transmembrane helix</keyword>
<dbReference type="Proteomes" id="UP000266206">
    <property type="component" value="Unassembled WGS sequence"/>
</dbReference>
<evidence type="ECO:0000313" key="3">
    <source>
        <dbReference type="Proteomes" id="UP000266206"/>
    </source>
</evidence>
<protein>
    <submittedName>
        <fullName evidence="2">Uncharacterized protein</fullName>
    </submittedName>
</protein>
<dbReference type="EMBL" id="NQYH01000008">
    <property type="protein sequence ID" value="RIY40553.1"/>
    <property type="molecule type" value="Genomic_DNA"/>
</dbReference>